<proteinExistence type="predicted"/>
<evidence type="ECO:0000313" key="3">
    <source>
        <dbReference type="Proteomes" id="UP000580250"/>
    </source>
</evidence>
<feature type="compositionally biased region" description="Acidic residues" evidence="1">
    <location>
        <begin position="364"/>
        <end position="376"/>
    </location>
</feature>
<dbReference type="Proteomes" id="UP000580250">
    <property type="component" value="Unassembled WGS sequence"/>
</dbReference>
<comment type="caution">
    <text evidence="2">The sequence shown here is derived from an EMBL/GenBank/DDBJ whole genome shotgun (WGS) entry which is preliminary data.</text>
</comment>
<name>A0A6V7UKD7_MELEN</name>
<dbReference type="AlphaFoldDB" id="A0A6V7UKD7"/>
<accession>A0A6V7UKD7</accession>
<feature type="region of interest" description="Disordered" evidence="1">
    <location>
        <begin position="319"/>
        <end position="376"/>
    </location>
</feature>
<feature type="compositionally biased region" description="Basic and acidic residues" evidence="1">
    <location>
        <begin position="352"/>
        <end position="363"/>
    </location>
</feature>
<evidence type="ECO:0000313" key="2">
    <source>
        <dbReference type="EMBL" id="CAD2158361.1"/>
    </source>
</evidence>
<dbReference type="OrthoDB" id="5846414at2759"/>
<evidence type="ECO:0000256" key="1">
    <source>
        <dbReference type="SAM" id="MobiDB-lite"/>
    </source>
</evidence>
<feature type="region of interest" description="Disordered" evidence="1">
    <location>
        <begin position="1"/>
        <end position="28"/>
    </location>
</feature>
<protein>
    <submittedName>
        <fullName evidence="2">Uncharacterized protein</fullName>
    </submittedName>
</protein>
<organism evidence="2 3">
    <name type="scientific">Meloidogyne enterolobii</name>
    <name type="common">Root-knot nematode worm</name>
    <name type="synonym">Meloidogyne mayaguensis</name>
    <dbReference type="NCBI Taxonomy" id="390850"/>
    <lineage>
        <taxon>Eukaryota</taxon>
        <taxon>Metazoa</taxon>
        <taxon>Ecdysozoa</taxon>
        <taxon>Nematoda</taxon>
        <taxon>Chromadorea</taxon>
        <taxon>Rhabditida</taxon>
        <taxon>Tylenchina</taxon>
        <taxon>Tylenchomorpha</taxon>
        <taxon>Tylenchoidea</taxon>
        <taxon>Meloidogynidae</taxon>
        <taxon>Meloidogyninae</taxon>
        <taxon>Meloidogyne</taxon>
    </lineage>
</organism>
<feature type="compositionally biased region" description="Polar residues" evidence="1">
    <location>
        <begin position="1"/>
        <end position="14"/>
    </location>
</feature>
<reference evidence="2 3" key="1">
    <citation type="submission" date="2020-08" db="EMBL/GenBank/DDBJ databases">
        <authorList>
            <person name="Koutsovoulos G."/>
            <person name="Danchin GJ E."/>
        </authorList>
    </citation>
    <scope>NUCLEOTIDE SEQUENCE [LARGE SCALE GENOMIC DNA]</scope>
</reference>
<sequence>METSEPQVEQQISSPLKEVRPKRKSKPKRYMTFTGTESRLDFLINKKMQAIEKTYEIEDDEYDINDEQGIKLIEYRDKLLSKAFDMECEQRNYAEFEDAEVDSIVECVSSSPNPIFIYDTDLEPLDQMLTTFVNTPGGLLSDYLIPEFEDVRDFLEHIRNEGDCPLYDRFVPKVDTEEYSDYILKILRNVREKIQLHRSINFRQMYDKQEGQQVVNSQSKADSLTPLDKFAEKLATMKSEGQIVKEEEPAQDDVDDLEILEIFTKSPTPSEASHYNDALQPTTSKEATDIDLEIIALDKENGENANVGSCANVGDNNMDCVSDSEASAASSKKSDDSIAVGESAISPIASPKKQEENEVKMKDYEEEEDDDIICID</sequence>
<dbReference type="EMBL" id="CAJEWN010000070">
    <property type="protein sequence ID" value="CAD2158361.1"/>
    <property type="molecule type" value="Genomic_DNA"/>
</dbReference>
<gene>
    <name evidence="2" type="ORF">MENT_LOCUS13120</name>
</gene>
<feature type="region of interest" description="Disordered" evidence="1">
    <location>
        <begin position="265"/>
        <end position="284"/>
    </location>
</feature>